<reference evidence="5 6" key="1">
    <citation type="submission" date="2018-01" db="EMBL/GenBank/DDBJ databases">
        <title>Co-occurrence of chitin degradation, pigmentation and bioactivity in marine Pseudoalteromonas.</title>
        <authorList>
            <person name="Paulsen S."/>
            <person name="Gram L."/>
            <person name="Machado H."/>
        </authorList>
    </citation>
    <scope>NUCLEOTIDE SEQUENCE [LARGE SCALE GENOMIC DNA]</scope>
    <source>
        <strain evidence="5 6">S1946</strain>
    </source>
</reference>
<evidence type="ECO:0000259" key="4">
    <source>
        <dbReference type="PROSITE" id="PS01124"/>
    </source>
</evidence>
<dbReference type="InterPro" id="IPR009057">
    <property type="entry name" value="Homeodomain-like_sf"/>
</dbReference>
<proteinExistence type="predicted"/>
<dbReference type="InterPro" id="IPR020449">
    <property type="entry name" value="Tscrpt_reg_AraC-type_HTH"/>
</dbReference>
<sequence length="399" mass="44950">MDGTLHDFKLGIKKTVQARVIEQGFQDQMWRSSDFFVTTNIDHGVSLFTVFSSVNKLYLAILRKGDVNLSKCDMENTLDKNYFSSVLLYLERQGVTCGDAVAPTRGAEFEQVNRVGLAEYEQVLQFGAQQTCDPLFGFHLGQQIQSADYGVLGYLVENCENLNQALMALLRYDQLVASIGQAKFQYQGDWAVLDWLPNLQTTRHVILRNMTGWIAMVRALLTQPVAPEHVSLTCSLNANEASQLAHWFGCPVVGSQPHNQIKFPRAYLSLPFRRANSAMHEALQRLSDKALVQLQQHHTLATQIRIMLAASADLGQCQLDAVAGVLNKSVRQVQRQLKQCHTSYSQLLTEERMRRAENLLGTLPLAELARELGFNEQAAFNKAFKRWFGVSPGKYHKRS</sequence>
<dbReference type="PANTHER" id="PTHR47894">
    <property type="entry name" value="HTH-TYPE TRANSCRIPTIONAL REGULATOR GADX"/>
    <property type="match status" value="1"/>
</dbReference>
<dbReference type="InterPro" id="IPR032687">
    <property type="entry name" value="AraC-type_N"/>
</dbReference>
<gene>
    <name evidence="5" type="ORF">C3B51_18145</name>
</gene>
<dbReference type="GO" id="GO:0000976">
    <property type="term" value="F:transcription cis-regulatory region binding"/>
    <property type="evidence" value="ECO:0007669"/>
    <property type="project" value="TreeGrafter"/>
</dbReference>
<dbReference type="PROSITE" id="PS01124">
    <property type="entry name" value="HTH_ARAC_FAMILY_2"/>
    <property type="match status" value="1"/>
</dbReference>
<protein>
    <submittedName>
        <fullName evidence="5">AraC family transcriptional regulator</fullName>
    </submittedName>
</protein>
<accession>A0A4Q7E2Y6</accession>
<feature type="domain" description="HTH araC/xylS-type" evidence="4">
    <location>
        <begin position="302"/>
        <end position="398"/>
    </location>
</feature>
<keyword evidence="1" id="KW-0805">Transcription regulation</keyword>
<evidence type="ECO:0000313" key="5">
    <source>
        <dbReference type="EMBL" id="RZM76177.1"/>
    </source>
</evidence>
<dbReference type="GO" id="GO:0003700">
    <property type="term" value="F:DNA-binding transcription factor activity"/>
    <property type="evidence" value="ECO:0007669"/>
    <property type="project" value="InterPro"/>
</dbReference>
<dbReference type="SMART" id="SM00342">
    <property type="entry name" value="HTH_ARAC"/>
    <property type="match status" value="1"/>
</dbReference>
<evidence type="ECO:0000313" key="6">
    <source>
        <dbReference type="Proteomes" id="UP000292345"/>
    </source>
</evidence>
<comment type="caution">
    <text evidence="5">The sequence shown here is derived from an EMBL/GenBank/DDBJ whole genome shotgun (WGS) entry which is preliminary data.</text>
</comment>
<dbReference type="Pfam" id="PF12833">
    <property type="entry name" value="HTH_18"/>
    <property type="match status" value="1"/>
</dbReference>
<dbReference type="PRINTS" id="PR00032">
    <property type="entry name" value="HTHARAC"/>
</dbReference>
<name>A0A4Q7E2Y6_9GAMM</name>
<dbReference type="GO" id="GO:0005829">
    <property type="term" value="C:cytosol"/>
    <property type="evidence" value="ECO:0007669"/>
    <property type="project" value="TreeGrafter"/>
</dbReference>
<keyword evidence="2" id="KW-0238">DNA-binding</keyword>
<dbReference type="PROSITE" id="PS00041">
    <property type="entry name" value="HTH_ARAC_FAMILY_1"/>
    <property type="match status" value="1"/>
</dbReference>
<dbReference type="Gene3D" id="1.10.10.60">
    <property type="entry name" value="Homeodomain-like"/>
    <property type="match status" value="1"/>
</dbReference>
<evidence type="ECO:0000256" key="2">
    <source>
        <dbReference type="ARBA" id="ARBA00023125"/>
    </source>
</evidence>
<dbReference type="AlphaFoldDB" id="A0A4Q7E2Y6"/>
<dbReference type="Pfam" id="PF12625">
    <property type="entry name" value="Arabinose_bd"/>
    <property type="match status" value="1"/>
</dbReference>
<dbReference type="InterPro" id="IPR018060">
    <property type="entry name" value="HTH_AraC"/>
</dbReference>
<keyword evidence="3" id="KW-0804">Transcription</keyword>
<organism evidence="5 6">
    <name type="scientific">Pseudoalteromonas rubra</name>
    <dbReference type="NCBI Taxonomy" id="43658"/>
    <lineage>
        <taxon>Bacteria</taxon>
        <taxon>Pseudomonadati</taxon>
        <taxon>Pseudomonadota</taxon>
        <taxon>Gammaproteobacteria</taxon>
        <taxon>Alteromonadales</taxon>
        <taxon>Pseudoalteromonadaceae</taxon>
        <taxon>Pseudoalteromonas</taxon>
    </lineage>
</organism>
<dbReference type="EMBL" id="PPUZ01000050">
    <property type="protein sequence ID" value="RZM76177.1"/>
    <property type="molecule type" value="Genomic_DNA"/>
</dbReference>
<evidence type="ECO:0000256" key="1">
    <source>
        <dbReference type="ARBA" id="ARBA00023015"/>
    </source>
</evidence>
<dbReference type="PANTHER" id="PTHR47894:SF1">
    <property type="entry name" value="HTH-TYPE TRANSCRIPTIONAL REGULATOR VQSM"/>
    <property type="match status" value="1"/>
</dbReference>
<evidence type="ECO:0000256" key="3">
    <source>
        <dbReference type="ARBA" id="ARBA00023163"/>
    </source>
</evidence>
<dbReference type="SUPFAM" id="SSF46689">
    <property type="entry name" value="Homeodomain-like"/>
    <property type="match status" value="1"/>
</dbReference>
<dbReference type="Proteomes" id="UP000292345">
    <property type="component" value="Unassembled WGS sequence"/>
</dbReference>
<dbReference type="InterPro" id="IPR018062">
    <property type="entry name" value="HTH_AraC-typ_CS"/>
</dbReference>